<dbReference type="Pfam" id="PF01814">
    <property type="entry name" value="Hemerythrin"/>
    <property type="match status" value="1"/>
</dbReference>
<evidence type="ECO:0000313" key="2">
    <source>
        <dbReference type="EMBL" id="KAF6228511.1"/>
    </source>
</evidence>
<reference evidence="2 3" key="1">
    <citation type="journal article" date="2020" name="Genomics">
        <title>Complete, high-quality genomes from long-read metagenomic sequencing of two wolf lichen thalli reveals enigmatic genome architecture.</title>
        <authorList>
            <person name="McKenzie S.K."/>
            <person name="Walston R.F."/>
            <person name="Allen J.L."/>
        </authorList>
    </citation>
    <scope>NUCLEOTIDE SEQUENCE [LARGE SCALE GENOMIC DNA]</scope>
    <source>
        <strain evidence="2">WasteWater1</strain>
    </source>
</reference>
<proteinExistence type="predicted"/>
<gene>
    <name evidence="2" type="ORF">HO133_008241</name>
</gene>
<feature type="domain" description="Hemerythrin-like" evidence="1">
    <location>
        <begin position="26"/>
        <end position="142"/>
    </location>
</feature>
<evidence type="ECO:0000313" key="3">
    <source>
        <dbReference type="Proteomes" id="UP000593566"/>
    </source>
</evidence>
<dbReference type="GeneID" id="59336638"/>
<sequence length="221" mass="25004">MSALEPVVAKLAGDPAHDENQRTISEAIGADHGAIDVYSDNIKTASTLQEKIEWRNQFTWALARHAVSEELTLYPVMEKKLGQKGKEMADVDREQHMAVKKDLYELQDMSPDNKDFFPLLDILMTDLHKHIEHESNEDMPRLEDILTREESKSLANYFEKTKLILPTRSHPSAPNKPYFENFAAMLAAPIDKFMDLLRAFPEEGKLGDVSASEPPAVVQKS</sequence>
<dbReference type="PANTHER" id="PTHR35585:SF1">
    <property type="entry name" value="HHE DOMAIN PROTEIN (AFU_ORTHOLOGUE AFUA_4G00730)"/>
    <property type="match status" value="1"/>
</dbReference>
<accession>A0A8H6CSQ8</accession>
<keyword evidence="3" id="KW-1185">Reference proteome</keyword>
<dbReference type="InterPro" id="IPR012312">
    <property type="entry name" value="Hemerythrin-like"/>
</dbReference>
<dbReference type="Proteomes" id="UP000593566">
    <property type="component" value="Unassembled WGS sequence"/>
</dbReference>
<comment type="caution">
    <text evidence="2">The sequence shown here is derived from an EMBL/GenBank/DDBJ whole genome shotgun (WGS) entry which is preliminary data.</text>
</comment>
<evidence type="ECO:0000259" key="1">
    <source>
        <dbReference type="Pfam" id="PF01814"/>
    </source>
</evidence>
<name>A0A8H6CSQ8_9LECA</name>
<dbReference type="AlphaFoldDB" id="A0A8H6CSQ8"/>
<organism evidence="2 3">
    <name type="scientific">Letharia lupina</name>
    <dbReference type="NCBI Taxonomy" id="560253"/>
    <lineage>
        <taxon>Eukaryota</taxon>
        <taxon>Fungi</taxon>
        <taxon>Dikarya</taxon>
        <taxon>Ascomycota</taxon>
        <taxon>Pezizomycotina</taxon>
        <taxon>Lecanoromycetes</taxon>
        <taxon>OSLEUM clade</taxon>
        <taxon>Lecanoromycetidae</taxon>
        <taxon>Lecanorales</taxon>
        <taxon>Lecanorineae</taxon>
        <taxon>Parmeliaceae</taxon>
        <taxon>Letharia</taxon>
    </lineage>
</organism>
<dbReference type="PANTHER" id="PTHR35585">
    <property type="entry name" value="HHE DOMAIN PROTEIN (AFU_ORTHOLOGUE AFUA_4G00730)"/>
    <property type="match status" value="1"/>
</dbReference>
<dbReference type="Gene3D" id="1.20.120.520">
    <property type="entry name" value="nmb1532 protein domain like"/>
    <property type="match status" value="1"/>
</dbReference>
<dbReference type="RefSeq" id="XP_037156445.1">
    <property type="nucleotide sequence ID" value="XM_037299109.1"/>
</dbReference>
<dbReference type="EMBL" id="JACCJB010000004">
    <property type="protein sequence ID" value="KAF6228511.1"/>
    <property type="molecule type" value="Genomic_DNA"/>
</dbReference>
<protein>
    <recommendedName>
        <fullName evidence="1">Hemerythrin-like domain-containing protein</fullName>
    </recommendedName>
</protein>